<feature type="transmembrane region" description="Helical" evidence="1">
    <location>
        <begin position="98"/>
        <end position="119"/>
    </location>
</feature>
<keyword evidence="1" id="KW-0472">Membrane</keyword>
<keyword evidence="1" id="KW-1133">Transmembrane helix</keyword>
<comment type="caution">
    <text evidence="2">The sequence shown here is derived from an EMBL/GenBank/DDBJ whole genome shotgun (WGS) entry which is preliminary data.</text>
</comment>
<dbReference type="AlphaFoldDB" id="T5KBC8"/>
<organism evidence="2 3">
    <name type="scientific">Microbacterium maritypicum MF109</name>
    <dbReference type="NCBI Taxonomy" id="1333857"/>
    <lineage>
        <taxon>Bacteria</taxon>
        <taxon>Bacillati</taxon>
        <taxon>Actinomycetota</taxon>
        <taxon>Actinomycetes</taxon>
        <taxon>Micrococcales</taxon>
        <taxon>Microbacteriaceae</taxon>
        <taxon>Microbacterium</taxon>
    </lineage>
</organism>
<protein>
    <submittedName>
        <fullName evidence="2">Uncharacterized protein</fullName>
    </submittedName>
</protein>
<keyword evidence="1" id="KW-0812">Transmembrane</keyword>
<reference evidence="2 3" key="1">
    <citation type="journal article" date="2013" name="Genome Announc.">
        <title>Whole-genome sequences of five oyster-associated bacteria show potential for crude oil hydrocarbon degradation.</title>
        <authorList>
            <person name="Chauhan A."/>
            <person name="Green S."/>
            <person name="Pathak A."/>
            <person name="Thomas J."/>
            <person name="Venkatramanan R."/>
        </authorList>
    </citation>
    <scope>NUCLEOTIDE SEQUENCE [LARGE SCALE GENOMIC DNA]</scope>
    <source>
        <strain evidence="2 3">MF109</strain>
    </source>
</reference>
<gene>
    <name evidence="2" type="ORF">L687_07760</name>
</gene>
<dbReference type="PATRIC" id="fig|1333857.3.peg.3572"/>
<feature type="transmembrane region" description="Helical" evidence="1">
    <location>
        <begin position="66"/>
        <end position="92"/>
    </location>
</feature>
<dbReference type="Proteomes" id="UP000016033">
    <property type="component" value="Unassembled WGS sequence"/>
</dbReference>
<dbReference type="EMBL" id="ATAO01000228">
    <property type="protein sequence ID" value="EQM73164.1"/>
    <property type="molecule type" value="Genomic_DNA"/>
</dbReference>
<dbReference type="RefSeq" id="WP_021201472.1">
    <property type="nucleotide sequence ID" value="NZ_ATAO01000228.1"/>
</dbReference>
<feature type="transmembrane region" description="Helical" evidence="1">
    <location>
        <begin position="12"/>
        <end position="30"/>
    </location>
</feature>
<evidence type="ECO:0000256" key="1">
    <source>
        <dbReference type="SAM" id="Phobius"/>
    </source>
</evidence>
<sequence>MRVRAPSAKAGIVVGALLILPMLGVVLAVMDLFAGYVWSLLAVIALVVFTARVFRGPGESMAPRPWWRMTTTALSSAVLSVLFAVQAVVGLFRAGTAPFPAAVVLGALLTLAVAGAYALSATRLARVERPHKG</sequence>
<proteinExistence type="predicted"/>
<evidence type="ECO:0000313" key="3">
    <source>
        <dbReference type="Proteomes" id="UP000016033"/>
    </source>
</evidence>
<name>T5KBC8_MICMQ</name>
<evidence type="ECO:0000313" key="2">
    <source>
        <dbReference type="EMBL" id="EQM73164.1"/>
    </source>
</evidence>
<accession>T5KBC8</accession>
<feature type="transmembrane region" description="Helical" evidence="1">
    <location>
        <begin position="36"/>
        <end position="54"/>
    </location>
</feature>